<reference evidence="3 4" key="1">
    <citation type="submission" date="2021-02" db="EMBL/GenBank/DDBJ databases">
        <title>Variation within the Batrachochytrium salamandrivorans European outbreak.</title>
        <authorList>
            <person name="Kelly M."/>
            <person name="Pasmans F."/>
            <person name="Shea T.P."/>
            <person name="Munoz J.F."/>
            <person name="Carranza S."/>
            <person name="Cuomo C.A."/>
            <person name="Martel A."/>
        </authorList>
    </citation>
    <scope>NUCLEOTIDE SEQUENCE [LARGE SCALE GENOMIC DNA]</scope>
    <source>
        <strain evidence="3 4">AMFP18/2</strain>
    </source>
</reference>
<dbReference type="InterPro" id="IPR014720">
    <property type="entry name" value="dsRBD_dom"/>
</dbReference>
<feature type="domain" description="DRBM" evidence="2">
    <location>
        <begin position="27"/>
        <end position="94"/>
    </location>
</feature>
<dbReference type="SUPFAM" id="SSF54768">
    <property type="entry name" value="dsRNA-binding domain-like"/>
    <property type="match status" value="1"/>
</dbReference>
<keyword evidence="4" id="KW-1185">Reference proteome</keyword>
<gene>
    <name evidence="3" type="ORF">BASA50_003150</name>
</gene>
<dbReference type="Proteomes" id="UP001648503">
    <property type="component" value="Unassembled WGS sequence"/>
</dbReference>
<feature type="domain" description="DRBM" evidence="2">
    <location>
        <begin position="109"/>
        <end position="174"/>
    </location>
</feature>
<organism evidence="3 4">
    <name type="scientific">Batrachochytrium salamandrivorans</name>
    <dbReference type="NCBI Taxonomy" id="1357716"/>
    <lineage>
        <taxon>Eukaryota</taxon>
        <taxon>Fungi</taxon>
        <taxon>Fungi incertae sedis</taxon>
        <taxon>Chytridiomycota</taxon>
        <taxon>Chytridiomycota incertae sedis</taxon>
        <taxon>Chytridiomycetes</taxon>
        <taxon>Rhizophydiales</taxon>
        <taxon>Rhizophydiales incertae sedis</taxon>
        <taxon>Batrachochytrium</taxon>
    </lineage>
</organism>
<evidence type="ECO:0000259" key="2">
    <source>
        <dbReference type="SMART" id="SM00358"/>
    </source>
</evidence>
<evidence type="ECO:0000256" key="1">
    <source>
        <dbReference type="SAM" id="MobiDB-lite"/>
    </source>
</evidence>
<dbReference type="Gene3D" id="3.30.160.20">
    <property type="match status" value="2"/>
</dbReference>
<evidence type="ECO:0000313" key="3">
    <source>
        <dbReference type="EMBL" id="KAH6599264.1"/>
    </source>
</evidence>
<dbReference type="SMART" id="SM00358">
    <property type="entry name" value="DSRM"/>
    <property type="match status" value="2"/>
</dbReference>
<evidence type="ECO:0000313" key="4">
    <source>
        <dbReference type="Proteomes" id="UP001648503"/>
    </source>
</evidence>
<protein>
    <recommendedName>
        <fullName evidence="2">DRBM domain-containing protein</fullName>
    </recommendedName>
</protein>
<proteinExistence type="predicted"/>
<dbReference type="CDD" id="cd00048">
    <property type="entry name" value="DSRM_SF"/>
    <property type="match status" value="1"/>
</dbReference>
<comment type="caution">
    <text evidence="3">The sequence shown here is derived from an EMBL/GenBank/DDBJ whole genome shotgun (WGS) entry which is preliminary data.</text>
</comment>
<feature type="compositionally biased region" description="Polar residues" evidence="1">
    <location>
        <begin position="378"/>
        <end position="397"/>
    </location>
</feature>
<name>A0ABQ8FJB2_9FUNG</name>
<accession>A0ABQ8FJB2</accession>
<dbReference type="EMBL" id="JAFCIX010000073">
    <property type="protein sequence ID" value="KAH6599264.1"/>
    <property type="molecule type" value="Genomic_DNA"/>
</dbReference>
<sequence length="521" mass="57075">MSLNQVDIYKKKTRADWAIGCLMQSGSLSLLTNYCQSRYIATPVWSEEATRVSIGVFSFTVTMVIQGLKFQVCNVSSKSEGRKAVAQAAVEHFTDEEVPFFQTARHPGYIPLLNNLCQAVGYSTPLFDTIPAVSVGGFMMAVDVNDQTYESPTPSHSKQQGKEKAAKVAFESMVDSSFVIYMLQSKFASSQFSNLVDSVTITPMTTRVATRTPSATASTVSTHPVSLAIEEDELLEIDYTNALSVFLARDPTRGVPIYNHRSASDPVDGESTHSSQLIIKGRVFLSKLTHYSQADAANEVAHTALKMLYPEENSRLSSVYMLSSEKKTLARSTAITEVSDDLDSLLESGDAQDGTGSDGEVDERAPPLFCPAVATMKPSRSTSISRTGESEPTSHISPDSEESMTANAAKHSPYNLRKRKLGTKAASSTETEKDYISDDGSPENERLPTYTQLLRSLLLEHKGYDAAFTYLPVDKGSVCQGKLSLDETEVFTAVCMRPHSRSENAKEDVSRDLYVWAKNNI</sequence>
<feature type="region of interest" description="Disordered" evidence="1">
    <location>
        <begin position="345"/>
        <end position="446"/>
    </location>
</feature>